<keyword evidence="2 4" id="KW-0238">DNA-binding</keyword>
<dbReference type="EMBL" id="JACHXY010000001">
    <property type="protein sequence ID" value="MBB3157901.1"/>
    <property type="molecule type" value="Genomic_DNA"/>
</dbReference>
<gene>
    <name evidence="6" type="ORF">FHS07_001585</name>
</gene>
<evidence type="ECO:0000256" key="4">
    <source>
        <dbReference type="PROSITE-ProRule" id="PRU00335"/>
    </source>
</evidence>
<dbReference type="RefSeq" id="WP_343054641.1">
    <property type="nucleotide sequence ID" value="NZ_JACHXY010000001.1"/>
</dbReference>
<comment type="caution">
    <text evidence="6">The sequence shown here is derived from an EMBL/GenBank/DDBJ whole genome shotgun (WGS) entry which is preliminary data.</text>
</comment>
<dbReference type="Pfam" id="PF00440">
    <property type="entry name" value="TetR_N"/>
    <property type="match status" value="1"/>
</dbReference>
<evidence type="ECO:0000313" key="6">
    <source>
        <dbReference type="EMBL" id="MBB3157901.1"/>
    </source>
</evidence>
<evidence type="ECO:0000259" key="5">
    <source>
        <dbReference type="PROSITE" id="PS50977"/>
    </source>
</evidence>
<accession>A0A7W5GFE0</accession>
<evidence type="ECO:0000256" key="3">
    <source>
        <dbReference type="ARBA" id="ARBA00023163"/>
    </source>
</evidence>
<evidence type="ECO:0000256" key="1">
    <source>
        <dbReference type="ARBA" id="ARBA00023015"/>
    </source>
</evidence>
<name>A0A7W5GFE0_9MICO</name>
<dbReference type="SUPFAM" id="SSF46689">
    <property type="entry name" value="Homeodomain-like"/>
    <property type="match status" value="1"/>
</dbReference>
<dbReference type="InterPro" id="IPR001647">
    <property type="entry name" value="HTH_TetR"/>
</dbReference>
<feature type="domain" description="HTH tetR-type" evidence="5">
    <location>
        <begin position="13"/>
        <end position="73"/>
    </location>
</feature>
<dbReference type="Proteomes" id="UP000543579">
    <property type="component" value="Unassembled WGS sequence"/>
</dbReference>
<dbReference type="AlphaFoldDB" id="A0A7W5GFE0"/>
<dbReference type="InterPro" id="IPR036271">
    <property type="entry name" value="Tet_transcr_reg_TetR-rel_C_sf"/>
</dbReference>
<dbReference type="PANTHER" id="PTHR47506:SF1">
    <property type="entry name" value="HTH-TYPE TRANSCRIPTIONAL REGULATOR YJDC"/>
    <property type="match status" value="1"/>
</dbReference>
<dbReference type="GO" id="GO:0003677">
    <property type="term" value="F:DNA binding"/>
    <property type="evidence" value="ECO:0007669"/>
    <property type="project" value="UniProtKB-UniRule"/>
</dbReference>
<sequence>MEKKGERMGRMPSFDRSVVVDAARDVFWQRGYAEAGIAELEEATGLTRSSIYHAFGSKRGLFDAVLAAYLDDVVRTRLRPLGGGDAGALEAYVDEMRTAIAEDAPRARLGCLLLNAGSSPLASDDADVRALVSGYAAEMRAAIRSAVADRRPDLAPDAVDALAAVCASLVVAGLTLARADRDASLATLASIPTTLESWARP</sequence>
<keyword evidence="1" id="KW-0805">Transcription regulation</keyword>
<dbReference type="PROSITE" id="PS50977">
    <property type="entry name" value="HTH_TETR_2"/>
    <property type="match status" value="1"/>
</dbReference>
<organism evidence="6 7">
    <name type="scientific">Microbacterium proteolyticum</name>
    <dbReference type="NCBI Taxonomy" id="1572644"/>
    <lineage>
        <taxon>Bacteria</taxon>
        <taxon>Bacillati</taxon>
        <taxon>Actinomycetota</taxon>
        <taxon>Actinomycetes</taxon>
        <taxon>Micrococcales</taxon>
        <taxon>Microbacteriaceae</taxon>
        <taxon>Microbacterium</taxon>
    </lineage>
</organism>
<dbReference type="PRINTS" id="PR00455">
    <property type="entry name" value="HTHTETR"/>
</dbReference>
<reference evidence="6 7" key="1">
    <citation type="submission" date="2020-08" db="EMBL/GenBank/DDBJ databases">
        <title>Genomic Encyclopedia of Type Strains, Phase III (KMG-III): the genomes of soil and plant-associated and newly described type strains.</title>
        <authorList>
            <person name="Whitman W."/>
        </authorList>
    </citation>
    <scope>NUCLEOTIDE SEQUENCE [LARGE SCALE GENOMIC DNA]</scope>
    <source>
        <strain evidence="6 7">CECT 8356</strain>
    </source>
</reference>
<dbReference type="InterPro" id="IPR009057">
    <property type="entry name" value="Homeodomain-like_sf"/>
</dbReference>
<feature type="DNA-binding region" description="H-T-H motif" evidence="4">
    <location>
        <begin position="36"/>
        <end position="55"/>
    </location>
</feature>
<evidence type="ECO:0000313" key="7">
    <source>
        <dbReference type="Proteomes" id="UP000543579"/>
    </source>
</evidence>
<dbReference type="SUPFAM" id="SSF48498">
    <property type="entry name" value="Tetracyclin repressor-like, C-terminal domain"/>
    <property type="match status" value="1"/>
</dbReference>
<proteinExistence type="predicted"/>
<protein>
    <submittedName>
        <fullName evidence="6">AcrR family transcriptional regulator</fullName>
    </submittedName>
</protein>
<evidence type="ECO:0000256" key="2">
    <source>
        <dbReference type="ARBA" id="ARBA00023125"/>
    </source>
</evidence>
<keyword evidence="3" id="KW-0804">Transcription</keyword>
<dbReference type="PANTHER" id="PTHR47506">
    <property type="entry name" value="TRANSCRIPTIONAL REGULATORY PROTEIN"/>
    <property type="match status" value="1"/>
</dbReference>
<dbReference type="Gene3D" id="1.10.357.10">
    <property type="entry name" value="Tetracycline Repressor, domain 2"/>
    <property type="match status" value="1"/>
</dbReference>